<sequence length="79" mass="8901">MEIIDKIKEIFEPNFEVLKVTRSGPDSLNAEAFITIEAKHEGKSHKRVFRETELIALNAEGKLAETIRALCAVMLTSEE</sequence>
<name>A0A1G8M0M1_9SPHI</name>
<gene>
    <name evidence="1" type="ORF">SAMN05192573_12536</name>
</gene>
<dbReference type="RefSeq" id="WP_090534650.1">
    <property type="nucleotide sequence ID" value="NZ_CP071878.2"/>
</dbReference>
<dbReference type="AlphaFoldDB" id="A0A1G8M0M1"/>
<dbReference type="EMBL" id="FNCG01000025">
    <property type="protein sequence ID" value="SDI61491.1"/>
    <property type="molecule type" value="Genomic_DNA"/>
</dbReference>
<keyword evidence="2" id="KW-1185">Reference proteome</keyword>
<reference evidence="2" key="1">
    <citation type="submission" date="2016-10" db="EMBL/GenBank/DDBJ databases">
        <authorList>
            <person name="Varghese N."/>
            <person name="Submissions S."/>
        </authorList>
    </citation>
    <scope>NUCLEOTIDE SEQUENCE [LARGE SCALE GENOMIC DNA]</scope>
    <source>
        <strain evidence="2">Gh-67</strain>
    </source>
</reference>
<evidence type="ECO:0000313" key="2">
    <source>
        <dbReference type="Proteomes" id="UP000199705"/>
    </source>
</evidence>
<protein>
    <submittedName>
        <fullName evidence="1">Uncharacterized protein</fullName>
    </submittedName>
</protein>
<proteinExistence type="predicted"/>
<evidence type="ECO:0000313" key="1">
    <source>
        <dbReference type="EMBL" id="SDI61491.1"/>
    </source>
</evidence>
<organism evidence="1 2">
    <name type="scientific">Mucilaginibacter gossypii</name>
    <dbReference type="NCBI Taxonomy" id="551996"/>
    <lineage>
        <taxon>Bacteria</taxon>
        <taxon>Pseudomonadati</taxon>
        <taxon>Bacteroidota</taxon>
        <taxon>Sphingobacteriia</taxon>
        <taxon>Sphingobacteriales</taxon>
        <taxon>Sphingobacteriaceae</taxon>
        <taxon>Mucilaginibacter</taxon>
    </lineage>
</organism>
<accession>A0A1G8M0M1</accession>
<dbReference type="Proteomes" id="UP000199705">
    <property type="component" value="Unassembled WGS sequence"/>
</dbReference>